<dbReference type="OrthoDB" id="3014797at2759"/>
<reference evidence="2" key="1">
    <citation type="journal article" date="2014" name="Proc. Natl. Acad. Sci. U.S.A.">
        <title>Extensive sampling of basidiomycete genomes demonstrates inadequacy of the white-rot/brown-rot paradigm for wood decay fungi.</title>
        <authorList>
            <person name="Riley R."/>
            <person name="Salamov A.A."/>
            <person name="Brown D.W."/>
            <person name="Nagy L.G."/>
            <person name="Floudas D."/>
            <person name="Held B.W."/>
            <person name="Levasseur A."/>
            <person name="Lombard V."/>
            <person name="Morin E."/>
            <person name="Otillar R."/>
            <person name="Lindquist E.A."/>
            <person name="Sun H."/>
            <person name="LaButti K.M."/>
            <person name="Schmutz J."/>
            <person name="Jabbour D."/>
            <person name="Luo H."/>
            <person name="Baker S.E."/>
            <person name="Pisabarro A.G."/>
            <person name="Walton J.D."/>
            <person name="Blanchette R.A."/>
            <person name="Henrissat B."/>
            <person name="Martin F."/>
            <person name="Cullen D."/>
            <person name="Hibbett D.S."/>
            <person name="Grigoriev I.V."/>
        </authorList>
    </citation>
    <scope>NUCLEOTIDE SEQUENCE [LARGE SCALE GENOMIC DNA]</scope>
    <source>
        <strain evidence="2">CBS 339.88</strain>
    </source>
</reference>
<gene>
    <name evidence="1" type="ORF">GALMADRAFT_229038</name>
</gene>
<keyword evidence="2" id="KW-1185">Reference proteome</keyword>
<organism evidence="1 2">
    <name type="scientific">Galerina marginata (strain CBS 339.88)</name>
    <dbReference type="NCBI Taxonomy" id="685588"/>
    <lineage>
        <taxon>Eukaryota</taxon>
        <taxon>Fungi</taxon>
        <taxon>Dikarya</taxon>
        <taxon>Basidiomycota</taxon>
        <taxon>Agaricomycotina</taxon>
        <taxon>Agaricomycetes</taxon>
        <taxon>Agaricomycetidae</taxon>
        <taxon>Agaricales</taxon>
        <taxon>Agaricineae</taxon>
        <taxon>Strophariaceae</taxon>
        <taxon>Galerina</taxon>
    </lineage>
</organism>
<dbReference type="Proteomes" id="UP000027222">
    <property type="component" value="Unassembled WGS sequence"/>
</dbReference>
<name>A0A067SMM0_GALM3</name>
<dbReference type="EMBL" id="KL142389">
    <property type="protein sequence ID" value="KDR72190.1"/>
    <property type="molecule type" value="Genomic_DNA"/>
</dbReference>
<evidence type="ECO:0000313" key="1">
    <source>
        <dbReference type="EMBL" id="KDR72190.1"/>
    </source>
</evidence>
<dbReference type="HOGENOM" id="CLU_082782_0_0_1"/>
<proteinExistence type="predicted"/>
<accession>A0A067SMM0</accession>
<protein>
    <submittedName>
        <fullName evidence="1">Uncharacterized protein</fullName>
    </submittedName>
</protein>
<sequence>MTLPADVLFSDCQKLNIRDLVNVAASDPGMRRVVKNVIRTRVYGHLSTIIHHAHIPTFFSTLTRTQSVIGGSIALAAINPDFLKNSPPTNVNVFTPVGRLTDWDIYLTNIGFVSSTEAARQLPSCRTVVSFTFHNEEKRTNRTVIVYEAKGSSALTPIFESGYTCQMNFLTRDHLYCMHPHLTPQLKTLQVIRRQLTRKEREEETRLLNRGVVIMGTPEEITLCDDYVLCRSIFRTVGYKAPRLVDWPGDKIGILCWGINENESYLHSKRVEFWLGGECDNEACMQAVYDEN</sequence>
<evidence type="ECO:0000313" key="2">
    <source>
        <dbReference type="Proteomes" id="UP000027222"/>
    </source>
</evidence>
<dbReference type="AlphaFoldDB" id="A0A067SMM0"/>